<evidence type="ECO:0000313" key="1">
    <source>
        <dbReference type="EMBL" id="KAH3787899.1"/>
    </source>
</evidence>
<sequence length="56" mass="6464">MGGYHSAFFFAGIAMVILNHKRTLNKILLESVYKQQHQKVIEDVHVMEIMDGQQCD</sequence>
<evidence type="ECO:0000313" key="2">
    <source>
        <dbReference type="Proteomes" id="UP000828390"/>
    </source>
</evidence>
<dbReference type="EMBL" id="JAIWYP010000008">
    <property type="protein sequence ID" value="KAH3787899.1"/>
    <property type="molecule type" value="Genomic_DNA"/>
</dbReference>
<keyword evidence="2" id="KW-1185">Reference proteome</keyword>
<dbReference type="AlphaFoldDB" id="A0A9D4EW28"/>
<name>A0A9D4EW28_DREPO</name>
<accession>A0A9D4EW28</accession>
<comment type="caution">
    <text evidence="1">The sequence shown here is derived from an EMBL/GenBank/DDBJ whole genome shotgun (WGS) entry which is preliminary data.</text>
</comment>
<proteinExistence type="predicted"/>
<dbReference type="Proteomes" id="UP000828390">
    <property type="component" value="Unassembled WGS sequence"/>
</dbReference>
<reference evidence="1" key="1">
    <citation type="journal article" date="2019" name="bioRxiv">
        <title>The Genome of the Zebra Mussel, Dreissena polymorpha: A Resource for Invasive Species Research.</title>
        <authorList>
            <person name="McCartney M.A."/>
            <person name="Auch B."/>
            <person name="Kono T."/>
            <person name="Mallez S."/>
            <person name="Zhang Y."/>
            <person name="Obille A."/>
            <person name="Becker A."/>
            <person name="Abrahante J.E."/>
            <person name="Garbe J."/>
            <person name="Badalamenti J.P."/>
            <person name="Herman A."/>
            <person name="Mangelson H."/>
            <person name="Liachko I."/>
            <person name="Sullivan S."/>
            <person name="Sone E.D."/>
            <person name="Koren S."/>
            <person name="Silverstein K.A.T."/>
            <person name="Beckman K.B."/>
            <person name="Gohl D.M."/>
        </authorList>
    </citation>
    <scope>NUCLEOTIDE SEQUENCE</scope>
    <source>
        <strain evidence="1">Duluth1</strain>
        <tissue evidence="1">Whole animal</tissue>
    </source>
</reference>
<reference evidence="1" key="2">
    <citation type="submission" date="2020-11" db="EMBL/GenBank/DDBJ databases">
        <authorList>
            <person name="McCartney M.A."/>
            <person name="Auch B."/>
            <person name="Kono T."/>
            <person name="Mallez S."/>
            <person name="Becker A."/>
            <person name="Gohl D.M."/>
            <person name="Silverstein K.A.T."/>
            <person name="Koren S."/>
            <person name="Bechman K.B."/>
            <person name="Herman A."/>
            <person name="Abrahante J.E."/>
            <person name="Garbe J."/>
        </authorList>
    </citation>
    <scope>NUCLEOTIDE SEQUENCE</scope>
    <source>
        <strain evidence="1">Duluth1</strain>
        <tissue evidence="1">Whole animal</tissue>
    </source>
</reference>
<protein>
    <submittedName>
        <fullName evidence="1">Uncharacterized protein</fullName>
    </submittedName>
</protein>
<organism evidence="1 2">
    <name type="scientific">Dreissena polymorpha</name>
    <name type="common">Zebra mussel</name>
    <name type="synonym">Mytilus polymorpha</name>
    <dbReference type="NCBI Taxonomy" id="45954"/>
    <lineage>
        <taxon>Eukaryota</taxon>
        <taxon>Metazoa</taxon>
        <taxon>Spiralia</taxon>
        <taxon>Lophotrochozoa</taxon>
        <taxon>Mollusca</taxon>
        <taxon>Bivalvia</taxon>
        <taxon>Autobranchia</taxon>
        <taxon>Heteroconchia</taxon>
        <taxon>Euheterodonta</taxon>
        <taxon>Imparidentia</taxon>
        <taxon>Neoheterodontei</taxon>
        <taxon>Myida</taxon>
        <taxon>Dreissenoidea</taxon>
        <taxon>Dreissenidae</taxon>
        <taxon>Dreissena</taxon>
    </lineage>
</organism>
<gene>
    <name evidence="1" type="ORF">DPMN_166030</name>
</gene>